<evidence type="ECO:0000256" key="5">
    <source>
        <dbReference type="ARBA" id="ARBA00022927"/>
    </source>
</evidence>
<evidence type="ECO:0000256" key="3">
    <source>
        <dbReference type="ARBA" id="ARBA00022448"/>
    </source>
</evidence>
<dbReference type="KEGG" id="ccat:101459126"/>
<dbReference type="GO" id="GO:0003676">
    <property type="term" value="F:nucleic acid binding"/>
    <property type="evidence" value="ECO:0007669"/>
    <property type="project" value="InterPro"/>
</dbReference>
<organism evidence="12">
    <name type="scientific">Ceratitis capitata</name>
    <name type="common">Mediterranean fruit fly</name>
    <name type="synonym">Tephritis capitata</name>
    <dbReference type="NCBI Taxonomy" id="7213"/>
    <lineage>
        <taxon>Eukaryota</taxon>
        <taxon>Metazoa</taxon>
        <taxon>Ecdysozoa</taxon>
        <taxon>Arthropoda</taxon>
        <taxon>Hexapoda</taxon>
        <taxon>Insecta</taxon>
        <taxon>Pterygota</taxon>
        <taxon>Neoptera</taxon>
        <taxon>Endopterygota</taxon>
        <taxon>Diptera</taxon>
        <taxon>Brachycera</taxon>
        <taxon>Muscomorpha</taxon>
        <taxon>Tephritoidea</taxon>
        <taxon>Tephritidae</taxon>
        <taxon>Ceratitis</taxon>
        <taxon>Ceratitis</taxon>
    </lineage>
</organism>
<evidence type="ECO:0000313" key="12">
    <source>
        <dbReference type="EMBL" id="JAC05870.1"/>
    </source>
</evidence>
<feature type="compositionally biased region" description="Polar residues" evidence="10">
    <location>
        <begin position="30"/>
        <end position="44"/>
    </location>
</feature>
<evidence type="ECO:0000256" key="9">
    <source>
        <dbReference type="PIRNR" id="PIRNR038119"/>
    </source>
</evidence>
<keyword evidence="3 9" id="KW-0813">Transport</keyword>
<evidence type="ECO:0000256" key="8">
    <source>
        <dbReference type="ARBA" id="ARBA00023242"/>
    </source>
</evidence>
<dbReference type="EMBL" id="GAMC01000686">
    <property type="protein sequence ID" value="JAC05870.1"/>
    <property type="molecule type" value="mRNA"/>
</dbReference>
<dbReference type="InterPro" id="IPR017389">
    <property type="entry name" value="Nucleoporin_NUP53"/>
</dbReference>
<evidence type="ECO:0000256" key="2">
    <source>
        <dbReference type="ARBA" id="ARBA00009454"/>
    </source>
</evidence>
<dbReference type="PROSITE" id="PS51472">
    <property type="entry name" value="RRM_NUP35"/>
    <property type="match status" value="1"/>
</dbReference>
<dbReference type="InterPro" id="IPR012677">
    <property type="entry name" value="Nucleotide-bd_a/b_plait_sf"/>
</dbReference>
<dbReference type="Pfam" id="PF05172">
    <property type="entry name" value="RRM_Nup35"/>
    <property type="match status" value="1"/>
</dbReference>
<keyword evidence="5 9" id="KW-0653">Protein transport</keyword>
<keyword evidence="7 9" id="KW-0906">Nuclear pore complex</keyword>
<dbReference type="GO" id="GO:0031965">
    <property type="term" value="C:nuclear membrane"/>
    <property type="evidence" value="ECO:0007669"/>
    <property type="project" value="InterPro"/>
</dbReference>
<dbReference type="CTD" id="129401"/>
<dbReference type="PANTHER" id="PTHR21527">
    <property type="entry name" value="NUCLEOPORIN NUP35"/>
    <property type="match status" value="1"/>
</dbReference>
<dbReference type="GO" id="GO:0044613">
    <property type="term" value="C:nuclear pore central transport channel"/>
    <property type="evidence" value="ECO:0007669"/>
    <property type="project" value="TreeGrafter"/>
</dbReference>
<gene>
    <name evidence="12" type="primary">NUP53</name>
</gene>
<dbReference type="GO" id="GO:0006999">
    <property type="term" value="P:nuclear pore organization"/>
    <property type="evidence" value="ECO:0007669"/>
    <property type="project" value="TreeGrafter"/>
</dbReference>
<dbReference type="CDD" id="cd12441">
    <property type="entry name" value="RRM_Nup53_like"/>
    <property type="match status" value="1"/>
</dbReference>
<keyword evidence="4 9" id="KW-0509">mRNA transport</keyword>
<evidence type="ECO:0000259" key="11">
    <source>
        <dbReference type="PROSITE" id="PS51472"/>
    </source>
</evidence>
<comment type="similarity">
    <text evidence="2 9">Belongs to the Nup35 family.</text>
</comment>
<dbReference type="SUPFAM" id="SSF54928">
    <property type="entry name" value="RNA-binding domain, RBD"/>
    <property type="match status" value="1"/>
</dbReference>
<comment type="function">
    <text evidence="9">Functions as a component of the nuclear pore complex (NPC).</text>
</comment>
<dbReference type="InterPro" id="IPR035979">
    <property type="entry name" value="RBD_domain_sf"/>
</dbReference>
<evidence type="ECO:0000256" key="7">
    <source>
        <dbReference type="ARBA" id="ARBA00023132"/>
    </source>
</evidence>
<proteinExistence type="evidence at transcript level"/>
<dbReference type="GO" id="GO:0006607">
    <property type="term" value="P:NLS-bearing protein import into nucleus"/>
    <property type="evidence" value="ECO:0007669"/>
    <property type="project" value="TreeGrafter"/>
</dbReference>
<feature type="region of interest" description="Disordered" evidence="10">
    <location>
        <begin position="1"/>
        <end position="44"/>
    </location>
</feature>
<keyword evidence="8 9" id="KW-0539">Nucleus</keyword>
<dbReference type="FunFam" id="3.30.70.330:FF:000095">
    <property type="entry name" value="Putative Nucleoporin NUP53"/>
    <property type="match status" value="1"/>
</dbReference>
<dbReference type="GO" id="GO:0044615">
    <property type="term" value="C:nuclear pore nuclear basket"/>
    <property type="evidence" value="ECO:0007669"/>
    <property type="project" value="TreeGrafter"/>
</dbReference>
<dbReference type="GO" id="GO:0051028">
    <property type="term" value="P:mRNA transport"/>
    <property type="evidence" value="ECO:0007669"/>
    <property type="project" value="UniProtKB-UniRule"/>
</dbReference>
<reference evidence="12" key="1">
    <citation type="submission" date="2013-07" db="EMBL/GenBank/DDBJ databases">
        <authorList>
            <person name="Geib S."/>
        </authorList>
    </citation>
    <scope>NUCLEOTIDE SEQUENCE</scope>
</reference>
<evidence type="ECO:0000256" key="10">
    <source>
        <dbReference type="SAM" id="MobiDB-lite"/>
    </source>
</evidence>
<evidence type="ECO:0000256" key="4">
    <source>
        <dbReference type="ARBA" id="ARBA00022816"/>
    </source>
</evidence>
<dbReference type="AlphaFoldDB" id="W8CE75"/>
<dbReference type="GO" id="GO:0005543">
    <property type="term" value="F:phospholipid binding"/>
    <property type="evidence" value="ECO:0007669"/>
    <property type="project" value="TreeGrafter"/>
</dbReference>
<protein>
    <recommendedName>
        <fullName evidence="9">Nucleoporin NUP53</fullName>
    </recommendedName>
</protein>
<dbReference type="PIRSF" id="PIRSF038119">
    <property type="entry name" value="Nucleoporin_NUP53"/>
    <property type="match status" value="1"/>
</dbReference>
<feature type="domain" description="RRM Nup35-type" evidence="11">
    <location>
        <begin position="198"/>
        <end position="279"/>
    </location>
</feature>
<dbReference type="GeneID" id="101459126"/>
<sequence>MEPMTLGSPGGSPATNSPYLPSFLMGENQIPASPRNTLSPNKGTRNISFATSPIQNTPVSSVLVDHNRFSVGQKQLFNSSVSANYSGTQGPPTQGLFDSLRSERNLVETPTRGIEVQSPIRLGTPISNQHNLSNFGLQQQQLLQQQFSHQSTAPYNDSSYLANVSYNTTGCVTSPLGSLGTPNAKSNSYMLQCPPAPRYTDFWVTIYGFPPSAISTILQHFAQCGTIVDKVFSPQNGNWVHLKYASRLECDKALNYNEKILGNNIMIGVTQCKDKNIIDKENMCENNTQPCKVRPLAQNAYKSAQNDSAVDNNISLPQKSSGLMNKAMDLFFGW</sequence>
<dbReference type="OrthoDB" id="3365060at2759"/>
<dbReference type="PANTHER" id="PTHR21527:SF6">
    <property type="entry name" value="NUCLEOPORIN NUP35"/>
    <property type="match status" value="1"/>
</dbReference>
<reference evidence="12" key="2">
    <citation type="journal article" date="2014" name="BMC Genomics">
        <title>A genomic perspective to assessing quality of mass-reared SIT flies used in Mediterranean fruit fly (Ceratitis capitata) eradication in California.</title>
        <authorList>
            <person name="Calla B."/>
            <person name="Hall B."/>
            <person name="Hou S."/>
            <person name="Geib S.M."/>
        </authorList>
    </citation>
    <scope>NUCLEOTIDE SEQUENCE</scope>
</reference>
<evidence type="ECO:0000256" key="6">
    <source>
        <dbReference type="ARBA" id="ARBA00023010"/>
    </source>
</evidence>
<keyword evidence="6 9" id="KW-0811">Translocation</keyword>
<name>W8CE75_CERCA</name>
<comment type="subcellular location">
    <subcellularLocation>
        <location evidence="1 9">Nucleus</location>
        <location evidence="1 9">Nuclear pore complex</location>
    </subcellularLocation>
</comment>
<dbReference type="GO" id="GO:0017056">
    <property type="term" value="F:structural constituent of nuclear pore"/>
    <property type="evidence" value="ECO:0007669"/>
    <property type="project" value="InterPro"/>
</dbReference>
<dbReference type="Gene3D" id="3.30.70.330">
    <property type="match status" value="1"/>
</dbReference>
<evidence type="ECO:0000256" key="1">
    <source>
        <dbReference type="ARBA" id="ARBA00004567"/>
    </source>
</evidence>
<accession>W8CE75</accession>
<dbReference type="InterPro" id="IPR007846">
    <property type="entry name" value="RRM_NUP35_dom"/>
</dbReference>